<proteinExistence type="predicted"/>
<feature type="compositionally biased region" description="Polar residues" evidence="1">
    <location>
        <begin position="1"/>
        <end position="10"/>
    </location>
</feature>
<feature type="region of interest" description="Disordered" evidence="1">
    <location>
        <begin position="1"/>
        <end position="48"/>
    </location>
</feature>
<protein>
    <recommendedName>
        <fullName evidence="4">DUF883 domain-containing protein</fullName>
    </recommendedName>
</protein>
<evidence type="ECO:0000256" key="1">
    <source>
        <dbReference type="SAM" id="MobiDB-lite"/>
    </source>
</evidence>
<comment type="caution">
    <text evidence="2">The sequence shown here is derived from an EMBL/GenBank/DDBJ whole genome shotgun (WGS) entry which is preliminary data.</text>
</comment>
<dbReference type="RefSeq" id="WP_265720084.1">
    <property type="nucleotide sequence ID" value="NZ_JAPIVK010000001.1"/>
</dbReference>
<dbReference type="Proteomes" id="UP001597425">
    <property type="component" value="Unassembled WGS sequence"/>
</dbReference>
<evidence type="ECO:0000313" key="2">
    <source>
        <dbReference type="EMBL" id="MFD2310250.1"/>
    </source>
</evidence>
<keyword evidence="3" id="KW-1185">Reference proteome</keyword>
<sequence>MATAKSPQHNSGREKLQQAYHLAGEAAHDTAENLRTRAKTSVKSNRKRAADVAEKAESSIREHPTLSVGCAFAAGWLIARLMK</sequence>
<reference evidence="3" key="1">
    <citation type="journal article" date="2019" name="Int. J. Syst. Evol. Microbiol.">
        <title>The Global Catalogue of Microorganisms (GCM) 10K type strain sequencing project: providing services to taxonomists for standard genome sequencing and annotation.</title>
        <authorList>
            <consortium name="The Broad Institute Genomics Platform"/>
            <consortium name="The Broad Institute Genome Sequencing Center for Infectious Disease"/>
            <person name="Wu L."/>
            <person name="Ma J."/>
        </authorList>
    </citation>
    <scope>NUCLEOTIDE SEQUENCE [LARGE SCALE GENOMIC DNA]</scope>
    <source>
        <strain evidence="3">KCTC 12848</strain>
    </source>
</reference>
<gene>
    <name evidence="2" type="ORF">ACFSKX_07435</name>
</gene>
<feature type="compositionally biased region" description="Basic residues" evidence="1">
    <location>
        <begin position="36"/>
        <end position="47"/>
    </location>
</feature>
<name>A0ABW5ECW4_9GAMM</name>
<dbReference type="EMBL" id="JBHUJD010000007">
    <property type="protein sequence ID" value="MFD2310250.1"/>
    <property type="molecule type" value="Genomic_DNA"/>
</dbReference>
<evidence type="ECO:0000313" key="3">
    <source>
        <dbReference type="Proteomes" id="UP001597425"/>
    </source>
</evidence>
<accession>A0ABW5ECW4</accession>
<evidence type="ECO:0008006" key="4">
    <source>
        <dbReference type="Google" id="ProtNLM"/>
    </source>
</evidence>
<feature type="compositionally biased region" description="Basic and acidic residues" evidence="1">
    <location>
        <begin position="26"/>
        <end position="35"/>
    </location>
</feature>
<organism evidence="2 3">
    <name type="scientific">Microbulbifer halophilus</name>
    <dbReference type="NCBI Taxonomy" id="453963"/>
    <lineage>
        <taxon>Bacteria</taxon>
        <taxon>Pseudomonadati</taxon>
        <taxon>Pseudomonadota</taxon>
        <taxon>Gammaproteobacteria</taxon>
        <taxon>Cellvibrionales</taxon>
        <taxon>Microbulbiferaceae</taxon>
        <taxon>Microbulbifer</taxon>
    </lineage>
</organism>